<dbReference type="SMART" id="SM00421">
    <property type="entry name" value="HTH_LUXR"/>
    <property type="match status" value="1"/>
</dbReference>
<keyword evidence="2" id="KW-0238">DNA-binding</keyword>
<protein>
    <submittedName>
        <fullName evidence="5">Winged helix-turn-helix transcriptional regulator</fullName>
    </submittedName>
</protein>
<organism evidence="5 6">
    <name type="scientific">Myroides albus</name>
    <dbReference type="NCBI Taxonomy" id="2562892"/>
    <lineage>
        <taxon>Bacteria</taxon>
        <taxon>Pseudomonadati</taxon>
        <taxon>Bacteroidota</taxon>
        <taxon>Flavobacteriia</taxon>
        <taxon>Flavobacteriales</taxon>
        <taxon>Flavobacteriaceae</taxon>
        <taxon>Myroides</taxon>
    </lineage>
</organism>
<keyword evidence="3" id="KW-0804">Transcription</keyword>
<sequence>MFNSQYVLLVKNYHNLLLKAKGNKSLEIDAIGQSHVQTLSGTQDNLQEREEDPNIRNIYKLTEREINVLELIWEGLTNKEIAAELNISLSTTKYHISNIFIKLNVNSRTQLFTLKAK</sequence>
<comment type="caution">
    <text evidence="5">The sequence shown here is derived from an EMBL/GenBank/DDBJ whole genome shotgun (WGS) entry which is preliminary data.</text>
</comment>
<evidence type="ECO:0000256" key="3">
    <source>
        <dbReference type="ARBA" id="ARBA00023163"/>
    </source>
</evidence>
<feature type="domain" description="HTH luxR-type" evidence="4">
    <location>
        <begin position="54"/>
        <end position="117"/>
    </location>
</feature>
<gene>
    <name evidence="5" type="ORF">GJV76_05820</name>
</gene>
<accession>A0A6I3LGP5</accession>
<dbReference type="InterPro" id="IPR036388">
    <property type="entry name" value="WH-like_DNA-bd_sf"/>
</dbReference>
<dbReference type="Proteomes" id="UP000438760">
    <property type="component" value="Unassembled WGS sequence"/>
</dbReference>
<evidence type="ECO:0000313" key="6">
    <source>
        <dbReference type="Proteomes" id="UP000438760"/>
    </source>
</evidence>
<evidence type="ECO:0000259" key="4">
    <source>
        <dbReference type="PROSITE" id="PS50043"/>
    </source>
</evidence>
<evidence type="ECO:0000256" key="2">
    <source>
        <dbReference type="ARBA" id="ARBA00023125"/>
    </source>
</evidence>
<dbReference type="PROSITE" id="PS50043">
    <property type="entry name" value="HTH_LUXR_2"/>
    <property type="match status" value="1"/>
</dbReference>
<dbReference type="SUPFAM" id="SSF46894">
    <property type="entry name" value="C-terminal effector domain of the bipartite response regulators"/>
    <property type="match status" value="1"/>
</dbReference>
<keyword evidence="6" id="KW-1185">Reference proteome</keyword>
<dbReference type="InterPro" id="IPR016032">
    <property type="entry name" value="Sig_transdc_resp-reg_C-effctor"/>
</dbReference>
<keyword evidence="1" id="KW-0805">Transcription regulation</keyword>
<reference evidence="5 6" key="1">
    <citation type="submission" date="2019-11" db="EMBL/GenBank/DDBJ databases">
        <title>Genome of Strain BIT-d1.</title>
        <authorList>
            <person name="Yang Y."/>
        </authorList>
    </citation>
    <scope>NUCLEOTIDE SEQUENCE [LARGE SCALE GENOMIC DNA]</scope>
    <source>
        <strain evidence="5 6">BIT-d1</strain>
    </source>
</reference>
<dbReference type="AlphaFoldDB" id="A0A6I3LGP5"/>
<dbReference type="GO" id="GO:0006355">
    <property type="term" value="P:regulation of DNA-templated transcription"/>
    <property type="evidence" value="ECO:0007669"/>
    <property type="project" value="InterPro"/>
</dbReference>
<evidence type="ECO:0000256" key="1">
    <source>
        <dbReference type="ARBA" id="ARBA00023015"/>
    </source>
</evidence>
<dbReference type="OrthoDB" id="9807565at2"/>
<dbReference type="Pfam" id="PF00196">
    <property type="entry name" value="GerE"/>
    <property type="match status" value="1"/>
</dbReference>
<dbReference type="InterPro" id="IPR000792">
    <property type="entry name" value="Tscrpt_reg_LuxR_C"/>
</dbReference>
<name>A0A6I3LGP5_9FLAO</name>
<dbReference type="CDD" id="cd06170">
    <property type="entry name" value="LuxR_C_like"/>
    <property type="match status" value="1"/>
</dbReference>
<proteinExistence type="predicted"/>
<dbReference type="PRINTS" id="PR00038">
    <property type="entry name" value="HTHLUXR"/>
</dbReference>
<dbReference type="PANTHER" id="PTHR44688">
    <property type="entry name" value="DNA-BINDING TRANSCRIPTIONAL ACTIVATOR DEVR_DOSR"/>
    <property type="match status" value="1"/>
</dbReference>
<dbReference type="Gene3D" id="1.10.10.10">
    <property type="entry name" value="Winged helix-like DNA-binding domain superfamily/Winged helix DNA-binding domain"/>
    <property type="match status" value="1"/>
</dbReference>
<dbReference type="EMBL" id="WMJX01000008">
    <property type="protein sequence ID" value="MTG97658.1"/>
    <property type="molecule type" value="Genomic_DNA"/>
</dbReference>
<dbReference type="GO" id="GO:0003677">
    <property type="term" value="F:DNA binding"/>
    <property type="evidence" value="ECO:0007669"/>
    <property type="project" value="UniProtKB-KW"/>
</dbReference>
<dbReference type="PANTHER" id="PTHR44688:SF16">
    <property type="entry name" value="DNA-BINDING TRANSCRIPTIONAL ACTIVATOR DEVR_DOSR"/>
    <property type="match status" value="1"/>
</dbReference>
<evidence type="ECO:0000313" key="5">
    <source>
        <dbReference type="EMBL" id="MTG97658.1"/>
    </source>
</evidence>